<dbReference type="InterPro" id="IPR050300">
    <property type="entry name" value="GDXG_lipolytic_enzyme"/>
</dbReference>
<dbReference type="PROSITE" id="PS01174">
    <property type="entry name" value="LIPASE_GDXG_SER"/>
    <property type="match status" value="1"/>
</dbReference>
<feature type="active site" evidence="3">
    <location>
        <position position="156"/>
    </location>
</feature>
<evidence type="ECO:0000313" key="5">
    <source>
        <dbReference type="EMBL" id="MFC6634371.1"/>
    </source>
</evidence>
<evidence type="ECO:0000313" key="6">
    <source>
        <dbReference type="Proteomes" id="UP001596425"/>
    </source>
</evidence>
<evidence type="ECO:0000256" key="2">
    <source>
        <dbReference type="ARBA" id="ARBA00022801"/>
    </source>
</evidence>
<comment type="similarity">
    <text evidence="1">Belongs to the 'GDXG' lipolytic enzyme family.</text>
</comment>
<dbReference type="InterPro" id="IPR033140">
    <property type="entry name" value="Lipase_GDXG_put_SER_AS"/>
</dbReference>
<protein>
    <submittedName>
        <fullName evidence="5">Alpha/beta hydrolase</fullName>
    </submittedName>
</protein>
<proteinExistence type="inferred from homology"/>
<comment type="caution">
    <text evidence="5">The sequence shown here is derived from an EMBL/GenBank/DDBJ whole genome shotgun (WGS) entry which is preliminary data.</text>
</comment>
<organism evidence="5 6">
    <name type="scientific">Microbulbifer taiwanensis</name>
    <dbReference type="NCBI Taxonomy" id="986746"/>
    <lineage>
        <taxon>Bacteria</taxon>
        <taxon>Pseudomonadati</taxon>
        <taxon>Pseudomonadota</taxon>
        <taxon>Gammaproteobacteria</taxon>
        <taxon>Cellvibrionales</taxon>
        <taxon>Microbulbiferaceae</taxon>
        <taxon>Microbulbifer</taxon>
    </lineage>
</organism>
<sequence>MASQLHPSIQAFLAGFADTPLPPVSAMDAAAMRQIFDNPLPVEPVQIGESRDIQVPGAEGPLDARLYLPESAASERLTLFFHGGGFVMGTLDTHDSLCRHLCRELDSAVMSVAYRLAPEHPYPAAPEDCYAAVQWAAENRAVFAAADAQLLLAGDSAGACLCASVSLLARERGGADIDAQLLFYPTANIPGDSDSYRQLGGGEYFLSREMMEFYWRHYLGDSQAADGFATPLSCEDLGNLPQMHIVVAEFDPLRDEGNAYARRLEAAGNRVHVQQANGMIHGFMSMPGVDVEIREILQRIAKELA</sequence>
<evidence type="ECO:0000256" key="3">
    <source>
        <dbReference type="PROSITE-ProRule" id="PRU10038"/>
    </source>
</evidence>
<dbReference type="RefSeq" id="WP_193193169.1">
    <property type="nucleotide sequence ID" value="NZ_JACZFR010000040.1"/>
</dbReference>
<dbReference type="SUPFAM" id="SSF53474">
    <property type="entry name" value="alpha/beta-Hydrolases"/>
    <property type="match status" value="1"/>
</dbReference>
<dbReference type="EMBL" id="JBHSVR010000001">
    <property type="protein sequence ID" value="MFC6634371.1"/>
    <property type="molecule type" value="Genomic_DNA"/>
</dbReference>
<evidence type="ECO:0000256" key="1">
    <source>
        <dbReference type="ARBA" id="ARBA00010515"/>
    </source>
</evidence>
<evidence type="ECO:0000259" key="4">
    <source>
        <dbReference type="Pfam" id="PF07859"/>
    </source>
</evidence>
<dbReference type="PANTHER" id="PTHR48081">
    <property type="entry name" value="AB HYDROLASE SUPERFAMILY PROTEIN C4A8.06C"/>
    <property type="match status" value="1"/>
</dbReference>
<dbReference type="Gene3D" id="3.40.50.1820">
    <property type="entry name" value="alpha/beta hydrolase"/>
    <property type="match status" value="1"/>
</dbReference>
<dbReference type="GO" id="GO:0016787">
    <property type="term" value="F:hydrolase activity"/>
    <property type="evidence" value="ECO:0007669"/>
    <property type="project" value="UniProtKB-KW"/>
</dbReference>
<gene>
    <name evidence="5" type="ORF">ACFQBM_13805</name>
</gene>
<reference evidence="6" key="1">
    <citation type="journal article" date="2019" name="Int. J. Syst. Evol. Microbiol.">
        <title>The Global Catalogue of Microorganisms (GCM) 10K type strain sequencing project: providing services to taxonomists for standard genome sequencing and annotation.</title>
        <authorList>
            <consortium name="The Broad Institute Genomics Platform"/>
            <consortium name="The Broad Institute Genome Sequencing Center for Infectious Disease"/>
            <person name="Wu L."/>
            <person name="Ma J."/>
        </authorList>
    </citation>
    <scope>NUCLEOTIDE SEQUENCE [LARGE SCALE GENOMIC DNA]</scope>
    <source>
        <strain evidence="6">CGMCC 1.13718</strain>
    </source>
</reference>
<accession>A0ABW1YP00</accession>
<dbReference type="Proteomes" id="UP001596425">
    <property type="component" value="Unassembled WGS sequence"/>
</dbReference>
<keyword evidence="6" id="KW-1185">Reference proteome</keyword>
<feature type="domain" description="Alpha/beta hydrolase fold-3" evidence="4">
    <location>
        <begin position="79"/>
        <end position="284"/>
    </location>
</feature>
<name>A0ABW1YP00_9GAMM</name>
<dbReference type="InterPro" id="IPR013094">
    <property type="entry name" value="AB_hydrolase_3"/>
</dbReference>
<dbReference type="PANTHER" id="PTHR48081:SF8">
    <property type="entry name" value="ALPHA_BETA HYDROLASE FOLD-3 DOMAIN-CONTAINING PROTEIN-RELATED"/>
    <property type="match status" value="1"/>
</dbReference>
<keyword evidence="2 5" id="KW-0378">Hydrolase</keyword>
<dbReference type="InterPro" id="IPR029058">
    <property type="entry name" value="AB_hydrolase_fold"/>
</dbReference>
<dbReference type="Pfam" id="PF07859">
    <property type="entry name" value="Abhydrolase_3"/>
    <property type="match status" value="1"/>
</dbReference>